<dbReference type="AlphaFoldDB" id="A0A318GU39"/>
<sequence length="107" mass="11854">MPRPTRHVFVCSQQRPPGHPRGSCAAKGASALLQAFWAELQKRQAYDHVAITYSGCMGPCEGGPNVLVYPEAVLYQGIKTEDVTEIFDSHLEQGQVVERLQADKSIW</sequence>
<organism evidence="1 2">
    <name type="scientific">Sphaerotilus hippei</name>
    <dbReference type="NCBI Taxonomy" id="744406"/>
    <lineage>
        <taxon>Bacteria</taxon>
        <taxon>Pseudomonadati</taxon>
        <taxon>Pseudomonadota</taxon>
        <taxon>Betaproteobacteria</taxon>
        <taxon>Burkholderiales</taxon>
        <taxon>Sphaerotilaceae</taxon>
        <taxon>Sphaerotilus</taxon>
    </lineage>
</organism>
<gene>
    <name evidence="1" type="ORF">C7444_13013</name>
</gene>
<dbReference type="CDD" id="cd02980">
    <property type="entry name" value="TRX_Fd_family"/>
    <property type="match status" value="1"/>
</dbReference>
<reference evidence="1 2" key="1">
    <citation type="submission" date="2018-05" db="EMBL/GenBank/DDBJ databases">
        <title>Genomic Encyclopedia of Type Strains, Phase IV (KMG-IV): sequencing the most valuable type-strain genomes for metagenomic binning, comparative biology and taxonomic classification.</title>
        <authorList>
            <person name="Goeker M."/>
        </authorList>
    </citation>
    <scope>NUCLEOTIDE SEQUENCE [LARGE SCALE GENOMIC DNA]</scope>
    <source>
        <strain evidence="1 2">DSM 566</strain>
    </source>
</reference>
<evidence type="ECO:0000313" key="1">
    <source>
        <dbReference type="EMBL" id="PXW91904.1"/>
    </source>
</evidence>
<dbReference type="RefSeq" id="WP_110402520.1">
    <property type="nucleotide sequence ID" value="NZ_QJJS01000030.1"/>
</dbReference>
<keyword evidence="2" id="KW-1185">Reference proteome</keyword>
<accession>A0A318GU39</accession>
<protein>
    <submittedName>
        <fullName evidence="1">(2Fe-2S) ferredoxin</fullName>
    </submittedName>
</protein>
<dbReference type="Proteomes" id="UP000247811">
    <property type="component" value="Unassembled WGS sequence"/>
</dbReference>
<comment type="caution">
    <text evidence="1">The sequence shown here is derived from an EMBL/GenBank/DDBJ whole genome shotgun (WGS) entry which is preliminary data.</text>
</comment>
<dbReference type="SUPFAM" id="SSF52833">
    <property type="entry name" value="Thioredoxin-like"/>
    <property type="match status" value="1"/>
</dbReference>
<evidence type="ECO:0000313" key="2">
    <source>
        <dbReference type="Proteomes" id="UP000247811"/>
    </source>
</evidence>
<dbReference type="InterPro" id="IPR036249">
    <property type="entry name" value="Thioredoxin-like_sf"/>
</dbReference>
<proteinExistence type="predicted"/>
<dbReference type="Gene3D" id="3.40.30.10">
    <property type="entry name" value="Glutaredoxin"/>
    <property type="match status" value="1"/>
</dbReference>
<name>A0A318GU39_9BURK</name>
<dbReference type="OrthoDB" id="9800597at2"/>
<dbReference type="EMBL" id="QJJS01000030">
    <property type="protein sequence ID" value="PXW91904.1"/>
    <property type="molecule type" value="Genomic_DNA"/>
</dbReference>